<protein>
    <recommendedName>
        <fullName evidence="3">FBD domain-containing protein</fullName>
    </recommendedName>
</protein>
<organism evidence="1 2">
    <name type="scientific">Penstemon smallii</name>
    <dbReference type="NCBI Taxonomy" id="265156"/>
    <lineage>
        <taxon>Eukaryota</taxon>
        <taxon>Viridiplantae</taxon>
        <taxon>Streptophyta</taxon>
        <taxon>Embryophyta</taxon>
        <taxon>Tracheophyta</taxon>
        <taxon>Spermatophyta</taxon>
        <taxon>Magnoliopsida</taxon>
        <taxon>eudicotyledons</taxon>
        <taxon>Gunneridae</taxon>
        <taxon>Pentapetalae</taxon>
        <taxon>asterids</taxon>
        <taxon>lamiids</taxon>
        <taxon>Lamiales</taxon>
        <taxon>Plantaginaceae</taxon>
        <taxon>Cheloneae</taxon>
        <taxon>Penstemon</taxon>
    </lineage>
</organism>
<evidence type="ECO:0000313" key="2">
    <source>
        <dbReference type="Proteomes" id="UP001634393"/>
    </source>
</evidence>
<keyword evidence="2" id="KW-1185">Reference proteome</keyword>
<accession>A0ABD3S7Z2</accession>
<evidence type="ECO:0000313" key="1">
    <source>
        <dbReference type="EMBL" id="KAL3820587.1"/>
    </source>
</evidence>
<gene>
    <name evidence="1" type="ORF">ACJIZ3_006492</name>
</gene>
<comment type="caution">
    <text evidence="1">The sequence shown here is derived from an EMBL/GenBank/DDBJ whole genome shotgun (WGS) entry which is preliminary data.</text>
</comment>
<dbReference type="AlphaFoldDB" id="A0ABD3S7Z2"/>
<evidence type="ECO:0008006" key="3">
    <source>
        <dbReference type="Google" id="ProtNLM"/>
    </source>
</evidence>
<reference evidence="1 2" key="1">
    <citation type="submission" date="2024-12" db="EMBL/GenBank/DDBJ databases">
        <title>The unique morphological basis and parallel evolutionary history of personate flowers in Penstemon.</title>
        <authorList>
            <person name="Depatie T.H."/>
            <person name="Wessinger C.A."/>
        </authorList>
    </citation>
    <scope>NUCLEOTIDE SEQUENCE [LARGE SCALE GENOMIC DNA]</scope>
    <source>
        <strain evidence="1">WTNN_2</strain>
        <tissue evidence="1">Leaf</tissue>
    </source>
</reference>
<name>A0ABD3S7Z2_9LAMI</name>
<dbReference type="EMBL" id="JBJXBP010000007">
    <property type="protein sequence ID" value="KAL3820587.1"/>
    <property type="molecule type" value="Genomic_DNA"/>
</dbReference>
<proteinExistence type="predicted"/>
<dbReference type="Proteomes" id="UP001634393">
    <property type="component" value="Unassembled WGS sequence"/>
</dbReference>
<sequence length="203" mass="23697">MVLDIVPPRGFKLFPQRVNMMNTLAHVTVLTVTSTLLEGLSARFDDNEYREMEFCLFKLKEFHLIVSEESFVNPLDVVQFLRKCPFVQSVFIDLGLNSFQNSLYWDFQGRQIIEDWQCLFPFIKHVKIKGFTWNELPITMSRFFLRHAITLELLVLVKAKIYVDPQILTPNLIKSGISTDAKIEIHEYMEDVSDIIPTHLIDV</sequence>